<dbReference type="EnsemblPlants" id="novel_model_1482_5bd9a17a">
    <property type="protein sequence ID" value="cds.novel_model_1482_5bd9a17a"/>
    <property type="gene ID" value="novel_gene_824_5bd9a17a"/>
</dbReference>
<dbReference type="Proteomes" id="UP000596661">
    <property type="component" value="Chromosome 2"/>
</dbReference>
<dbReference type="AlphaFoldDB" id="A0A803QUB6"/>
<accession>A0A803QUB6</accession>
<evidence type="ECO:0000313" key="1">
    <source>
        <dbReference type="EnsemblPlants" id="cds.novel_model_1482_5bd9a17a"/>
    </source>
</evidence>
<keyword evidence="2" id="KW-1185">Reference proteome</keyword>
<evidence type="ECO:0000313" key="2">
    <source>
        <dbReference type="Proteomes" id="UP000596661"/>
    </source>
</evidence>
<proteinExistence type="predicted"/>
<organism evidence="1 2">
    <name type="scientific">Cannabis sativa</name>
    <name type="common">Hemp</name>
    <name type="synonym">Marijuana</name>
    <dbReference type="NCBI Taxonomy" id="3483"/>
    <lineage>
        <taxon>Eukaryota</taxon>
        <taxon>Viridiplantae</taxon>
        <taxon>Streptophyta</taxon>
        <taxon>Embryophyta</taxon>
        <taxon>Tracheophyta</taxon>
        <taxon>Spermatophyta</taxon>
        <taxon>Magnoliopsida</taxon>
        <taxon>eudicotyledons</taxon>
        <taxon>Gunneridae</taxon>
        <taxon>Pentapetalae</taxon>
        <taxon>rosids</taxon>
        <taxon>fabids</taxon>
        <taxon>Rosales</taxon>
        <taxon>Cannabaceae</taxon>
        <taxon>Cannabis</taxon>
    </lineage>
</organism>
<name>A0A803QUB6_CANSA</name>
<protein>
    <submittedName>
        <fullName evidence="1">Uncharacterized protein</fullName>
    </submittedName>
</protein>
<reference evidence="1" key="2">
    <citation type="submission" date="2021-03" db="UniProtKB">
        <authorList>
            <consortium name="EnsemblPlants"/>
        </authorList>
    </citation>
    <scope>IDENTIFICATION</scope>
</reference>
<reference evidence="1" key="1">
    <citation type="submission" date="2018-11" db="EMBL/GenBank/DDBJ databases">
        <authorList>
            <person name="Grassa J C."/>
        </authorList>
    </citation>
    <scope>NUCLEOTIDE SEQUENCE [LARGE SCALE GENOMIC DNA]</scope>
</reference>
<sequence length="69" mass="8142">MAARDSIVLMVYCSFKEPFTPSNHHIIEALILIRPNFVQLVKGKLDFFRRYPIHVFKNVCLDEKRSPNH</sequence>
<dbReference type="Gramene" id="novel_model_1482_5bd9a17a">
    <property type="protein sequence ID" value="cds.novel_model_1482_5bd9a17a"/>
    <property type="gene ID" value="novel_gene_824_5bd9a17a"/>
</dbReference>
<dbReference type="EMBL" id="UZAU01000224">
    <property type="status" value="NOT_ANNOTATED_CDS"/>
    <property type="molecule type" value="Genomic_DNA"/>
</dbReference>